<dbReference type="EMBL" id="GBXM01064060">
    <property type="protein sequence ID" value="JAH44517.1"/>
    <property type="molecule type" value="Transcribed_RNA"/>
</dbReference>
<reference evidence="1" key="2">
    <citation type="journal article" date="2015" name="Fish Shellfish Immunol.">
        <title>Early steps in the European eel (Anguilla anguilla)-Vibrio vulnificus interaction in the gills: Role of the RtxA13 toxin.</title>
        <authorList>
            <person name="Callol A."/>
            <person name="Pajuelo D."/>
            <person name="Ebbesson L."/>
            <person name="Teles M."/>
            <person name="MacKenzie S."/>
            <person name="Amaro C."/>
        </authorList>
    </citation>
    <scope>NUCLEOTIDE SEQUENCE</scope>
</reference>
<name>A0A0E9STD7_ANGAN</name>
<proteinExistence type="predicted"/>
<reference evidence="1" key="1">
    <citation type="submission" date="2014-11" db="EMBL/GenBank/DDBJ databases">
        <authorList>
            <person name="Amaro Gonzalez C."/>
        </authorList>
    </citation>
    <scope>NUCLEOTIDE SEQUENCE</scope>
</reference>
<sequence>MALNAKHIIFCSRRVLLSINELPVSYSVVREPQNIERREFWGMK</sequence>
<accession>A0A0E9STD7</accession>
<protein>
    <submittedName>
        <fullName evidence="1">Uncharacterized protein</fullName>
    </submittedName>
</protein>
<dbReference type="AlphaFoldDB" id="A0A0E9STD7"/>
<organism evidence="1">
    <name type="scientific">Anguilla anguilla</name>
    <name type="common">European freshwater eel</name>
    <name type="synonym">Muraena anguilla</name>
    <dbReference type="NCBI Taxonomy" id="7936"/>
    <lineage>
        <taxon>Eukaryota</taxon>
        <taxon>Metazoa</taxon>
        <taxon>Chordata</taxon>
        <taxon>Craniata</taxon>
        <taxon>Vertebrata</taxon>
        <taxon>Euteleostomi</taxon>
        <taxon>Actinopterygii</taxon>
        <taxon>Neopterygii</taxon>
        <taxon>Teleostei</taxon>
        <taxon>Anguilliformes</taxon>
        <taxon>Anguillidae</taxon>
        <taxon>Anguilla</taxon>
    </lineage>
</organism>
<evidence type="ECO:0000313" key="1">
    <source>
        <dbReference type="EMBL" id="JAH44517.1"/>
    </source>
</evidence>